<accession>F8A6U6</accession>
<dbReference type="Proteomes" id="UP000000485">
    <property type="component" value="Chromosome"/>
</dbReference>
<evidence type="ECO:0000313" key="1">
    <source>
        <dbReference type="EMBL" id="AEI12300.1"/>
    </source>
</evidence>
<protein>
    <submittedName>
        <fullName evidence="1">Uncharacterized protein</fullName>
    </submittedName>
</protein>
<dbReference type="HOGENOM" id="CLU_077332_1_1_11"/>
<dbReference type="AlphaFoldDB" id="F8A6U6"/>
<dbReference type="OrthoDB" id="5184241at2"/>
<proteinExistence type="predicted"/>
<dbReference type="eggNOG" id="COG2522">
    <property type="taxonomic scope" value="Bacteria"/>
</dbReference>
<keyword evidence="2" id="KW-1185">Reference proteome</keyword>
<reference evidence="2" key="1">
    <citation type="submission" date="2011-04" db="EMBL/GenBank/DDBJ databases">
        <title>Complete sequence of Cellvibrio gilvus ATCC 13127.</title>
        <authorList>
            <person name="Lucas S."/>
            <person name="Han J."/>
            <person name="Lapidus A."/>
            <person name="Cheng J.-F."/>
            <person name="Goodwin L."/>
            <person name="Pitluck S."/>
            <person name="Peters L."/>
            <person name="Munk A."/>
            <person name="Detter J.C."/>
            <person name="Han C."/>
            <person name="Tapia R."/>
            <person name="Land M."/>
            <person name="Hauser L."/>
            <person name="Kyrpides N."/>
            <person name="Ivanova N."/>
            <person name="Ovchinnikova G."/>
            <person name="Pagani I."/>
            <person name="Mead D."/>
            <person name="Brumm P."/>
            <person name="Woyke T."/>
        </authorList>
    </citation>
    <scope>NUCLEOTIDE SEQUENCE [LARGE SCALE GENOMIC DNA]</scope>
    <source>
        <strain evidence="2">ATCC 13127 / NRRL B-14078</strain>
    </source>
</reference>
<dbReference type="STRING" id="593907.Celgi_1793"/>
<name>F8A6U6_CELGA</name>
<dbReference type="KEGG" id="cga:Celgi_1793"/>
<gene>
    <name evidence="1" type="ordered locus">Celgi_1793</name>
</gene>
<dbReference type="RefSeq" id="WP_013883819.1">
    <property type="nucleotide sequence ID" value="NC_015671.1"/>
</dbReference>
<evidence type="ECO:0000313" key="2">
    <source>
        <dbReference type="Proteomes" id="UP000000485"/>
    </source>
</evidence>
<dbReference type="EMBL" id="CP002665">
    <property type="protein sequence ID" value="AEI12300.1"/>
    <property type="molecule type" value="Genomic_DNA"/>
</dbReference>
<sequence>MYVLTIDQRNSRTSTDLVPDLLARSERKWPGIVAGSSKTRLGGEGEGEGRRGVVLGVERTVGDEVQGVLDDPRLVVEVVLTVLRWGGWSVGVGCGPVDEPLPPSTRAGSGAGFVLARDAVEAAKSRQRVVPLAVRGAHHDAGLDAEAVLMLAAATAARRSTAGWEAIDAVEQAGPDARQEDVAARMGVSQQAVSQRLRTALWQEELAARRAAARLLDLAQG</sequence>
<organism evidence="1 2">
    <name type="scientific">Cellulomonas gilvus (strain ATCC 13127 / NRRL B-14078)</name>
    <name type="common">Cellvibrio gilvus</name>
    <dbReference type="NCBI Taxonomy" id="593907"/>
    <lineage>
        <taxon>Bacteria</taxon>
        <taxon>Bacillati</taxon>
        <taxon>Actinomycetota</taxon>
        <taxon>Actinomycetes</taxon>
        <taxon>Micrococcales</taxon>
        <taxon>Cellulomonadaceae</taxon>
        <taxon>Cellulomonas</taxon>
    </lineage>
</organism>